<organism evidence="3 4">
    <name type="scientific">Telmatocola sphagniphila</name>
    <dbReference type="NCBI Taxonomy" id="1123043"/>
    <lineage>
        <taxon>Bacteria</taxon>
        <taxon>Pseudomonadati</taxon>
        <taxon>Planctomycetota</taxon>
        <taxon>Planctomycetia</taxon>
        <taxon>Gemmatales</taxon>
        <taxon>Gemmataceae</taxon>
    </lineage>
</organism>
<dbReference type="RefSeq" id="WP_213494195.1">
    <property type="nucleotide sequence ID" value="NZ_CP074694.1"/>
</dbReference>
<evidence type="ECO:0000259" key="2">
    <source>
        <dbReference type="Pfam" id="PF20469"/>
    </source>
</evidence>
<evidence type="ECO:0000313" key="3">
    <source>
        <dbReference type="EMBL" id="QVL30319.1"/>
    </source>
</evidence>
<name>A0A8E6ES81_9BACT</name>
<gene>
    <name evidence="3" type="ORF">KIH39_15815</name>
</gene>
<reference evidence="3" key="1">
    <citation type="submission" date="2021-05" db="EMBL/GenBank/DDBJ databases">
        <title>Complete genome sequence of the cellulolytic planctomycete Telmatocola sphagniphila SP2T and characterization of the first cellulase from planctomycetes.</title>
        <authorList>
            <person name="Rakitin A.L."/>
            <person name="Beletsky A.V."/>
            <person name="Naumoff D.G."/>
            <person name="Kulichevskaya I.S."/>
            <person name="Mardanov A.V."/>
            <person name="Ravin N.V."/>
            <person name="Dedysh S.N."/>
        </authorList>
    </citation>
    <scope>NUCLEOTIDE SEQUENCE</scope>
    <source>
        <strain evidence="3">SP2T</strain>
    </source>
</reference>
<sequence length="612" mass="67054">MFLSIVEIENFRAIKSLRVDLGAGLNVVVGRNNTGKTAILDAIRHALGPSASRGESLWLDRDDFFKESVEDTEYRTISITLTFADLSAEQRSHFFEIVDFNVTNLANSKAVIKFTASWPKGKRQAQIRRTGGPVAPDTQDISTRILESLPVTYLPALRDAKASLTPGSRSRLALLLRDLAERRGGTVKTDIESIYSQANHELEKHDLIKGTITSLQSTTIELAGSDYSPSAIRAAEVEFERILRLLHIQMDGAPIGDLEANGLGYNNLLYIAVVLEHLREPVPDESPLLLIEEPEAHLHPQLTMLLAEYLSNKTPGSKTPQTIVTTHSPTLAASVQPCRISVLFADKMGSLHCNRIANSGMTPTEESDLQRMLDVTRATLYFAKAVILVEGISEALLLPPLAKRLGRDLAKLHISVIPICGVAFGTFKKLFDTKGFGIPVAIVSDSDPSVPTNVKWEEAVPEMKDGEFVPSARMVNLRLLFDKHTSVQVFSSALTLEYDLALAGNNNANVMADVWESCFEKKPTTFNKDRLAKAGNDLKDRALATWRGICRANHTGSKAEFAHKLAAKLTISSKCTACTLEFAVPPYLSRAIDFVVTGIDPPKDHSSGDSTQ</sequence>
<dbReference type="PANTHER" id="PTHR43581">
    <property type="entry name" value="ATP/GTP PHOSPHATASE"/>
    <property type="match status" value="1"/>
</dbReference>
<dbReference type="Pfam" id="PF20469">
    <property type="entry name" value="OLD-like_TOPRIM"/>
    <property type="match status" value="1"/>
</dbReference>
<feature type="domain" description="OLD protein-like TOPRIM" evidence="2">
    <location>
        <begin position="382"/>
        <end position="447"/>
    </location>
</feature>
<dbReference type="PANTHER" id="PTHR43581:SF4">
    <property type="entry name" value="ATP_GTP PHOSPHATASE"/>
    <property type="match status" value="1"/>
</dbReference>
<dbReference type="Proteomes" id="UP000676194">
    <property type="component" value="Chromosome"/>
</dbReference>
<dbReference type="Gene3D" id="3.40.50.300">
    <property type="entry name" value="P-loop containing nucleotide triphosphate hydrolases"/>
    <property type="match status" value="1"/>
</dbReference>
<dbReference type="EMBL" id="CP074694">
    <property type="protein sequence ID" value="QVL30319.1"/>
    <property type="molecule type" value="Genomic_DNA"/>
</dbReference>
<accession>A0A8E6ES81</accession>
<dbReference type="AlphaFoldDB" id="A0A8E6ES81"/>
<dbReference type="Pfam" id="PF13175">
    <property type="entry name" value="AAA_15"/>
    <property type="match status" value="2"/>
</dbReference>
<dbReference type="KEGG" id="tsph:KIH39_15815"/>
<proteinExistence type="predicted"/>
<dbReference type="InterPro" id="IPR051396">
    <property type="entry name" value="Bact_Antivir_Def_Nuclease"/>
</dbReference>
<evidence type="ECO:0000259" key="1">
    <source>
        <dbReference type="Pfam" id="PF13175"/>
    </source>
</evidence>
<feature type="domain" description="Endonuclease GajA/Old nuclease/RecF-like AAA" evidence="1">
    <location>
        <begin position="1"/>
        <end position="86"/>
    </location>
</feature>
<keyword evidence="4" id="KW-1185">Reference proteome</keyword>
<dbReference type="InterPro" id="IPR027417">
    <property type="entry name" value="P-loop_NTPase"/>
</dbReference>
<evidence type="ECO:0000313" key="4">
    <source>
        <dbReference type="Proteomes" id="UP000676194"/>
    </source>
</evidence>
<feature type="domain" description="Endonuclease GajA/Old nuclease/RecF-like AAA" evidence="1">
    <location>
        <begin position="231"/>
        <end position="332"/>
    </location>
</feature>
<dbReference type="InterPro" id="IPR034139">
    <property type="entry name" value="TOPRIM_OLD"/>
</dbReference>
<dbReference type="SUPFAM" id="SSF52540">
    <property type="entry name" value="P-loop containing nucleoside triphosphate hydrolases"/>
    <property type="match status" value="1"/>
</dbReference>
<dbReference type="InterPro" id="IPR041685">
    <property type="entry name" value="AAA_GajA/Old/RecF-like"/>
</dbReference>
<dbReference type="CDD" id="cd01026">
    <property type="entry name" value="TOPRIM_OLD"/>
    <property type="match status" value="1"/>
</dbReference>
<protein>
    <submittedName>
        <fullName evidence="3">AAA family ATPase</fullName>
    </submittedName>
</protein>